<dbReference type="EMBL" id="VSRR010145949">
    <property type="protein sequence ID" value="MPD05427.1"/>
    <property type="molecule type" value="Genomic_DNA"/>
</dbReference>
<organism evidence="1 2">
    <name type="scientific">Portunus trituberculatus</name>
    <name type="common">Swimming crab</name>
    <name type="synonym">Neptunus trituberculatus</name>
    <dbReference type="NCBI Taxonomy" id="210409"/>
    <lineage>
        <taxon>Eukaryota</taxon>
        <taxon>Metazoa</taxon>
        <taxon>Ecdysozoa</taxon>
        <taxon>Arthropoda</taxon>
        <taxon>Crustacea</taxon>
        <taxon>Multicrustacea</taxon>
        <taxon>Malacostraca</taxon>
        <taxon>Eumalacostraca</taxon>
        <taxon>Eucarida</taxon>
        <taxon>Decapoda</taxon>
        <taxon>Pleocyemata</taxon>
        <taxon>Brachyura</taxon>
        <taxon>Eubrachyura</taxon>
        <taxon>Portunoidea</taxon>
        <taxon>Portunidae</taxon>
        <taxon>Portuninae</taxon>
        <taxon>Portunus</taxon>
    </lineage>
</organism>
<comment type="caution">
    <text evidence="1">The sequence shown here is derived from an EMBL/GenBank/DDBJ whole genome shotgun (WGS) entry which is preliminary data.</text>
</comment>
<protein>
    <submittedName>
        <fullName evidence="1">Uncharacterized protein</fullName>
    </submittedName>
</protein>
<reference evidence="1 2" key="1">
    <citation type="submission" date="2019-05" db="EMBL/GenBank/DDBJ databases">
        <title>Another draft genome of Portunus trituberculatus and its Hox gene families provides insights of decapod evolution.</title>
        <authorList>
            <person name="Jeong J.-H."/>
            <person name="Song I."/>
            <person name="Kim S."/>
            <person name="Choi T."/>
            <person name="Kim D."/>
            <person name="Ryu S."/>
            <person name="Kim W."/>
        </authorList>
    </citation>
    <scope>NUCLEOTIDE SEQUENCE [LARGE SCALE GENOMIC DNA]</scope>
    <source>
        <tissue evidence="1">Muscle</tissue>
    </source>
</reference>
<gene>
    <name evidence="1" type="ORF">E2C01_101167</name>
</gene>
<accession>A0A5B7KFF6</accession>
<proteinExistence type="predicted"/>
<evidence type="ECO:0000313" key="2">
    <source>
        <dbReference type="Proteomes" id="UP000324222"/>
    </source>
</evidence>
<keyword evidence="2" id="KW-1185">Reference proteome</keyword>
<evidence type="ECO:0000313" key="1">
    <source>
        <dbReference type="EMBL" id="MPD05427.1"/>
    </source>
</evidence>
<dbReference type="AlphaFoldDB" id="A0A5B7KFF6"/>
<sequence length="71" mass="7656">MQPPRRVTTPCDAIINAWGLGEQHGAPLQRAVVLTMGVDRGALSRSCLTEDICMRMGYELPGCSSSSRGSY</sequence>
<dbReference type="Proteomes" id="UP000324222">
    <property type="component" value="Unassembled WGS sequence"/>
</dbReference>
<name>A0A5B7KFF6_PORTR</name>